<evidence type="ECO:0000313" key="2">
    <source>
        <dbReference type="EMBL" id="MBO0613806.1"/>
    </source>
</evidence>
<keyword evidence="3" id="KW-1185">Reference proteome</keyword>
<dbReference type="EMBL" id="JAFMPM010000007">
    <property type="protein sequence ID" value="MBO0613806.1"/>
    <property type="molecule type" value="Genomic_DNA"/>
</dbReference>
<feature type="transmembrane region" description="Helical" evidence="1">
    <location>
        <begin position="85"/>
        <end position="105"/>
    </location>
</feature>
<gene>
    <name evidence="2" type="ORF">J1836_12905</name>
</gene>
<comment type="caution">
    <text evidence="2">The sequence shown here is derived from an EMBL/GenBank/DDBJ whole genome shotgun (WGS) entry which is preliminary data.</text>
</comment>
<proteinExistence type="predicted"/>
<evidence type="ECO:0008006" key="4">
    <source>
        <dbReference type="Google" id="ProtNLM"/>
    </source>
</evidence>
<name>A0ABS3ILA2_9GAMM</name>
<dbReference type="RefSeq" id="WP_207251545.1">
    <property type="nucleotide sequence ID" value="NZ_JAFMPM010000007.1"/>
</dbReference>
<sequence length="106" mass="11985">MGNRAGVGTAAVYLAVCVWSTGKLPYRLVQFARLAVSLVLAYVVQLYWQDQTAKRLLFVLCGFAMLVFGLHDTEVIIERHSTRPYLLHFAAMFTLLTQYVLWCGVL</sequence>
<feature type="transmembrane region" description="Helical" evidence="1">
    <location>
        <begin position="55"/>
        <end position="73"/>
    </location>
</feature>
<dbReference type="Proteomes" id="UP000664466">
    <property type="component" value="Unassembled WGS sequence"/>
</dbReference>
<keyword evidence="1" id="KW-1133">Transmembrane helix</keyword>
<accession>A0ABS3ILA2</accession>
<keyword evidence="1" id="KW-0472">Membrane</keyword>
<reference evidence="2 3" key="1">
    <citation type="submission" date="2021-03" db="EMBL/GenBank/DDBJ databases">
        <title>Draft genome and methylome analysis of Thiotrix fructosivoruns ATCC 49748.</title>
        <authorList>
            <person name="Fomenkov A."/>
            <person name="Grabovich M.Y."/>
            <person name="Roberts R.J."/>
        </authorList>
    </citation>
    <scope>NUCLEOTIDE SEQUENCE [LARGE SCALE GENOMIC DNA]</scope>
    <source>
        <strain evidence="2 3">ATCC 49748</strain>
    </source>
</reference>
<evidence type="ECO:0000256" key="1">
    <source>
        <dbReference type="SAM" id="Phobius"/>
    </source>
</evidence>
<evidence type="ECO:0000313" key="3">
    <source>
        <dbReference type="Proteomes" id="UP000664466"/>
    </source>
</evidence>
<feature type="transmembrane region" description="Helical" evidence="1">
    <location>
        <begin position="30"/>
        <end position="48"/>
    </location>
</feature>
<protein>
    <recommendedName>
        <fullName evidence="4">Lysoplasmalogenase</fullName>
    </recommendedName>
</protein>
<organism evidence="2 3">
    <name type="scientific">Thiothrix fructosivorans</name>
    <dbReference type="NCBI Taxonomy" id="111770"/>
    <lineage>
        <taxon>Bacteria</taxon>
        <taxon>Pseudomonadati</taxon>
        <taxon>Pseudomonadota</taxon>
        <taxon>Gammaproteobacteria</taxon>
        <taxon>Thiotrichales</taxon>
        <taxon>Thiotrichaceae</taxon>
        <taxon>Thiothrix</taxon>
    </lineage>
</organism>
<keyword evidence="1" id="KW-0812">Transmembrane</keyword>